<proteinExistence type="predicted"/>
<organism evidence="1 2">
    <name type="scientific">Staphylotrichum tortipilum</name>
    <dbReference type="NCBI Taxonomy" id="2831512"/>
    <lineage>
        <taxon>Eukaryota</taxon>
        <taxon>Fungi</taxon>
        <taxon>Dikarya</taxon>
        <taxon>Ascomycota</taxon>
        <taxon>Pezizomycotina</taxon>
        <taxon>Sordariomycetes</taxon>
        <taxon>Sordariomycetidae</taxon>
        <taxon>Sordariales</taxon>
        <taxon>Chaetomiaceae</taxon>
        <taxon>Staphylotrichum</taxon>
    </lineage>
</organism>
<gene>
    <name evidence="1" type="ORF">C8A05DRAFT_35049</name>
</gene>
<evidence type="ECO:0000313" key="1">
    <source>
        <dbReference type="EMBL" id="KAK3901270.1"/>
    </source>
</evidence>
<reference evidence="1" key="1">
    <citation type="journal article" date="2023" name="Mol. Phylogenet. Evol.">
        <title>Genome-scale phylogeny and comparative genomics of the fungal order Sordariales.</title>
        <authorList>
            <person name="Hensen N."/>
            <person name="Bonometti L."/>
            <person name="Westerberg I."/>
            <person name="Brannstrom I.O."/>
            <person name="Guillou S."/>
            <person name="Cros-Aarteil S."/>
            <person name="Calhoun S."/>
            <person name="Haridas S."/>
            <person name="Kuo A."/>
            <person name="Mondo S."/>
            <person name="Pangilinan J."/>
            <person name="Riley R."/>
            <person name="LaButti K."/>
            <person name="Andreopoulos B."/>
            <person name="Lipzen A."/>
            <person name="Chen C."/>
            <person name="Yan M."/>
            <person name="Daum C."/>
            <person name="Ng V."/>
            <person name="Clum A."/>
            <person name="Steindorff A."/>
            <person name="Ohm R.A."/>
            <person name="Martin F."/>
            <person name="Silar P."/>
            <person name="Natvig D.O."/>
            <person name="Lalanne C."/>
            <person name="Gautier V."/>
            <person name="Ament-Velasquez S.L."/>
            <person name="Kruys A."/>
            <person name="Hutchinson M.I."/>
            <person name="Powell A.J."/>
            <person name="Barry K."/>
            <person name="Miller A.N."/>
            <person name="Grigoriev I.V."/>
            <person name="Debuchy R."/>
            <person name="Gladieux P."/>
            <person name="Hiltunen Thoren M."/>
            <person name="Johannesson H."/>
        </authorList>
    </citation>
    <scope>NUCLEOTIDE SEQUENCE</scope>
    <source>
        <strain evidence="1">CBS 103.79</strain>
    </source>
</reference>
<comment type="caution">
    <text evidence="1">The sequence shown here is derived from an EMBL/GenBank/DDBJ whole genome shotgun (WGS) entry which is preliminary data.</text>
</comment>
<reference evidence="1" key="2">
    <citation type="submission" date="2023-05" db="EMBL/GenBank/DDBJ databases">
        <authorList>
            <consortium name="Lawrence Berkeley National Laboratory"/>
            <person name="Steindorff A."/>
            <person name="Hensen N."/>
            <person name="Bonometti L."/>
            <person name="Westerberg I."/>
            <person name="Brannstrom I.O."/>
            <person name="Guillou S."/>
            <person name="Cros-Aarteil S."/>
            <person name="Calhoun S."/>
            <person name="Haridas S."/>
            <person name="Kuo A."/>
            <person name="Mondo S."/>
            <person name="Pangilinan J."/>
            <person name="Riley R."/>
            <person name="Labutti K."/>
            <person name="Andreopoulos B."/>
            <person name="Lipzen A."/>
            <person name="Chen C."/>
            <person name="Yanf M."/>
            <person name="Daum C."/>
            <person name="Ng V."/>
            <person name="Clum A."/>
            <person name="Ohm R."/>
            <person name="Martin F."/>
            <person name="Silar P."/>
            <person name="Natvig D."/>
            <person name="Lalanne C."/>
            <person name="Gautier V."/>
            <person name="Ament-Velasquez S.L."/>
            <person name="Kruys A."/>
            <person name="Hutchinson M.I."/>
            <person name="Powell A.J."/>
            <person name="Barry K."/>
            <person name="Miller A.N."/>
            <person name="Grigoriev I.V."/>
            <person name="Debuchy R."/>
            <person name="Gladieux P."/>
            <person name="Thoren M.H."/>
            <person name="Johannesson H."/>
        </authorList>
    </citation>
    <scope>NUCLEOTIDE SEQUENCE</scope>
    <source>
        <strain evidence="1">CBS 103.79</strain>
    </source>
</reference>
<dbReference type="EMBL" id="MU855593">
    <property type="protein sequence ID" value="KAK3901270.1"/>
    <property type="molecule type" value="Genomic_DNA"/>
</dbReference>
<dbReference type="Proteomes" id="UP001303889">
    <property type="component" value="Unassembled WGS sequence"/>
</dbReference>
<evidence type="ECO:0000313" key="2">
    <source>
        <dbReference type="Proteomes" id="UP001303889"/>
    </source>
</evidence>
<keyword evidence="2" id="KW-1185">Reference proteome</keyword>
<protein>
    <submittedName>
        <fullName evidence="1">Uncharacterized protein</fullName>
    </submittedName>
</protein>
<dbReference type="AlphaFoldDB" id="A0AAN6MI32"/>
<sequence>MEAVANLKAFSEENPIDADNPPPAGLTTLPADTPEVNACLGWAEFSGDYVRFAGKRAGYGIAEGNSTFYCIIYDLVERRDLDPRQIVATSTFFHTLGFSIEPFNSPNWWGRGLLVDYGDIVPPLRGCWGFNDRMYARQREWMDEMGLLTGPRSRPTNTFIRL</sequence>
<accession>A0AAN6MI32</accession>
<name>A0AAN6MI32_9PEZI</name>